<dbReference type="InterPro" id="IPR029045">
    <property type="entry name" value="ClpP/crotonase-like_dom_sf"/>
</dbReference>
<protein>
    <submittedName>
        <fullName evidence="1">ClpP/crotonase-like domain-containing protein</fullName>
    </submittedName>
</protein>
<dbReference type="AlphaFoldDB" id="A0A9P9ERC3"/>
<dbReference type="GO" id="GO:0006635">
    <property type="term" value="P:fatty acid beta-oxidation"/>
    <property type="evidence" value="ECO:0007669"/>
    <property type="project" value="TreeGrafter"/>
</dbReference>
<proteinExistence type="predicted"/>
<dbReference type="Gene3D" id="3.90.226.10">
    <property type="entry name" value="2-enoyl-CoA Hydratase, Chain A, domain 1"/>
    <property type="match status" value="2"/>
</dbReference>
<dbReference type="PANTHER" id="PTHR11941:SF54">
    <property type="entry name" value="ENOYL-COA HYDRATASE, MITOCHONDRIAL"/>
    <property type="match status" value="1"/>
</dbReference>
<dbReference type="GO" id="GO:0003824">
    <property type="term" value="F:catalytic activity"/>
    <property type="evidence" value="ECO:0007669"/>
    <property type="project" value="UniProtKB-ARBA"/>
</dbReference>
<dbReference type="CDD" id="cd06558">
    <property type="entry name" value="crotonase-like"/>
    <property type="match status" value="1"/>
</dbReference>
<gene>
    <name evidence="1" type="ORF">EDB81DRAFT_843525</name>
</gene>
<dbReference type="OrthoDB" id="410701at2759"/>
<name>A0A9P9ERC3_9HYPO</name>
<reference evidence="1" key="1">
    <citation type="journal article" date="2021" name="Nat. Commun.">
        <title>Genetic determinants of endophytism in the Arabidopsis root mycobiome.</title>
        <authorList>
            <person name="Mesny F."/>
            <person name="Miyauchi S."/>
            <person name="Thiergart T."/>
            <person name="Pickel B."/>
            <person name="Atanasova L."/>
            <person name="Karlsson M."/>
            <person name="Huettel B."/>
            <person name="Barry K.W."/>
            <person name="Haridas S."/>
            <person name="Chen C."/>
            <person name="Bauer D."/>
            <person name="Andreopoulos W."/>
            <person name="Pangilinan J."/>
            <person name="LaButti K."/>
            <person name="Riley R."/>
            <person name="Lipzen A."/>
            <person name="Clum A."/>
            <person name="Drula E."/>
            <person name="Henrissat B."/>
            <person name="Kohler A."/>
            <person name="Grigoriev I.V."/>
            <person name="Martin F.M."/>
            <person name="Hacquard S."/>
        </authorList>
    </citation>
    <scope>NUCLEOTIDE SEQUENCE</scope>
    <source>
        <strain evidence="1">MPI-CAGE-AT-0147</strain>
    </source>
</reference>
<sequence>MLIRKHNRSAIDQMSRYNTISIASSGNGVLRITINHEDLAKVLDTLEGNEEVKVVIFSSGNPDYFIAHYDLRPWCKAPPAQIQQQKLFNNIFFKISNEFILHCHMRFEAKAKTKLTQPEVSHGIVPGAGGIDYLYIFTGQDVDTDTAERLGWVNGALEADKLKNHVSRVATRIAGFSSKALAGVKDRINTRSHPDDAEILKDAQVLAGLMGQYQQKASQRL</sequence>
<evidence type="ECO:0000313" key="1">
    <source>
        <dbReference type="EMBL" id="KAH7142082.1"/>
    </source>
</evidence>
<organism evidence="1 2">
    <name type="scientific">Dactylonectria macrodidyma</name>
    <dbReference type="NCBI Taxonomy" id="307937"/>
    <lineage>
        <taxon>Eukaryota</taxon>
        <taxon>Fungi</taxon>
        <taxon>Dikarya</taxon>
        <taxon>Ascomycota</taxon>
        <taxon>Pezizomycotina</taxon>
        <taxon>Sordariomycetes</taxon>
        <taxon>Hypocreomycetidae</taxon>
        <taxon>Hypocreales</taxon>
        <taxon>Nectriaceae</taxon>
        <taxon>Dactylonectria</taxon>
    </lineage>
</organism>
<dbReference type="EMBL" id="JAGMUV010000010">
    <property type="protein sequence ID" value="KAH7142082.1"/>
    <property type="molecule type" value="Genomic_DNA"/>
</dbReference>
<dbReference type="Proteomes" id="UP000738349">
    <property type="component" value="Unassembled WGS sequence"/>
</dbReference>
<accession>A0A9P9ERC3</accession>
<comment type="caution">
    <text evidence="1">The sequence shown here is derived from an EMBL/GenBank/DDBJ whole genome shotgun (WGS) entry which is preliminary data.</text>
</comment>
<dbReference type="PANTHER" id="PTHR11941">
    <property type="entry name" value="ENOYL-COA HYDRATASE-RELATED"/>
    <property type="match status" value="1"/>
</dbReference>
<keyword evidence="2" id="KW-1185">Reference proteome</keyword>
<evidence type="ECO:0000313" key="2">
    <source>
        <dbReference type="Proteomes" id="UP000738349"/>
    </source>
</evidence>
<dbReference type="SUPFAM" id="SSF52096">
    <property type="entry name" value="ClpP/crotonase"/>
    <property type="match status" value="1"/>
</dbReference>